<evidence type="ECO:0000256" key="9">
    <source>
        <dbReference type="ARBA" id="ARBA00023315"/>
    </source>
</evidence>
<evidence type="ECO:0000256" key="10">
    <source>
        <dbReference type="ARBA" id="ARBA00048109"/>
    </source>
</evidence>
<gene>
    <name evidence="14" type="ORF">GGP71_001129</name>
</gene>
<keyword evidence="6" id="KW-0808">Transferase</keyword>
<name>A0A9X2Q0A2_9BACT</name>
<feature type="compositionally biased region" description="Pro residues" evidence="11">
    <location>
        <begin position="458"/>
        <end position="469"/>
    </location>
</feature>
<dbReference type="InterPro" id="IPR045034">
    <property type="entry name" value="O-acyltransferase_WSD1-like"/>
</dbReference>
<organism evidence="14 15">
    <name type="scientific">Salinibacter ruber</name>
    <dbReference type="NCBI Taxonomy" id="146919"/>
    <lineage>
        <taxon>Bacteria</taxon>
        <taxon>Pseudomonadati</taxon>
        <taxon>Rhodothermota</taxon>
        <taxon>Rhodothermia</taxon>
        <taxon>Rhodothermales</taxon>
        <taxon>Salinibacteraceae</taxon>
        <taxon>Salinibacter</taxon>
    </lineage>
</organism>
<feature type="domain" description="O-acyltransferase WSD1-like N-terminal" evidence="12">
    <location>
        <begin position="7"/>
        <end position="265"/>
    </location>
</feature>
<evidence type="ECO:0000256" key="1">
    <source>
        <dbReference type="ARBA" id="ARBA00004771"/>
    </source>
</evidence>
<dbReference type="Pfam" id="PF06974">
    <property type="entry name" value="WS_DGAT_C"/>
    <property type="match status" value="1"/>
</dbReference>
<keyword evidence="8" id="KW-0443">Lipid metabolism</keyword>
<evidence type="ECO:0000256" key="6">
    <source>
        <dbReference type="ARBA" id="ARBA00022679"/>
    </source>
</evidence>
<evidence type="ECO:0000259" key="12">
    <source>
        <dbReference type="Pfam" id="PF03007"/>
    </source>
</evidence>
<dbReference type="InterPro" id="IPR023213">
    <property type="entry name" value="CAT-like_dom_sf"/>
</dbReference>
<dbReference type="Proteomes" id="UP001155027">
    <property type="component" value="Unassembled WGS sequence"/>
</dbReference>
<comment type="catalytic activity">
    <reaction evidence="10">
        <text>an acyl-CoA + a 1,2-diacyl-sn-glycerol = a triacyl-sn-glycerol + CoA</text>
        <dbReference type="Rhea" id="RHEA:10868"/>
        <dbReference type="ChEBI" id="CHEBI:17815"/>
        <dbReference type="ChEBI" id="CHEBI:57287"/>
        <dbReference type="ChEBI" id="CHEBI:58342"/>
        <dbReference type="ChEBI" id="CHEBI:64615"/>
        <dbReference type="EC" id="2.3.1.20"/>
    </reaction>
</comment>
<dbReference type="RefSeq" id="WP_259079735.1">
    <property type="nucleotide sequence ID" value="NZ_JANUAU010000003.1"/>
</dbReference>
<evidence type="ECO:0000256" key="5">
    <source>
        <dbReference type="ARBA" id="ARBA00022516"/>
    </source>
</evidence>
<dbReference type="GO" id="GO:0005886">
    <property type="term" value="C:plasma membrane"/>
    <property type="evidence" value="ECO:0007669"/>
    <property type="project" value="TreeGrafter"/>
</dbReference>
<dbReference type="GO" id="GO:0004144">
    <property type="term" value="F:diacylglycerol O-acyltransferase activity"/>
    <property type="evidence" value="ECO:0007669"/>
    <property type="project" value="UniProtKB-EC"/>
</dbReference>
<accession>A0A9X2Q0A2</accession>
<comment type="similarity">
    <text evidence="3">Belongs to the long-chain O-acyltransferase family.</text>
</comment>
<dbReference type="GO" id="GO:0006071">
    <property type="term" value="P:glycerol metabolic process"/>
    <property type="evidence" value="ECO:0007669"/>
    <property type="project" value="UniProtKB-KW"/>
</dbReference>
<dbReference type="Gene3D" id="3.30.559.10">
    <property type="entry name" value="Chloramphenicol acetyltransferase-like domain"/>
    <property type="match status" value="1"/>
</dbReference>
<evidence type="ECO:0000259" key="13">
    <source>
        <dbReference type="Pfam" id="PF06974"/>
    </source>
</evidence>
<sequence length="469" mass="51435">MPPHEPLSGVDAAWLRMDEPTNLMTITGVLVLDDPIDVDTLKALLEERFLGFDRFRQRVRDPEGSPYWELDPYFDLDRHVHRTALPGAAGRDELKERVSELMSVPLDRDKPLWEMELVEDYLGGSALIIRLHHCIADGMALLQVLLSLTDEYFDPARFPTTEDRGLLSGVVQGALDTVRGTVQTGRRLMSEGAKSLVRPSRALRRAKQGLSFGAALSKFLSLPHDDDTPLKGELGVKQRATWSAPLDLARVKRIGGVMDAKVNDVLLGAVAGALRYYLAAHTEPTDTETVRALIPVNLRPPEQAFELGNHFGLVFLDLPVGLDDPLERTLAVKQRMDALKGSAEAVAAFSVLESLGYLPLSVEDRAVRHFSNRASAVMTNVPGPQEPLHMKGRHVQHVMPWVPRAGQVGLGVSIFSYDGTVRLGIACDAGLIPDPDTIIEGFEREFDRLADDLLPAPDEGPPPASSPQG</sequence>
<dbReference type="InterPro" id="IPR009721">
    <property type="entry name" value="O-acyltransferase_WSD1_C"/>
</dbReference>
<dbReference type="Pfam" id="PF03007">
    <property type="entry name" value="WS_DGAT_cat"/>
    <property type="match status" value="1"/>
</dbReference>
<comment type="pathway">
    <text evidence="1">Glycerolipid metabolism; triacylglycerol biosynthesis.</text>
</comment>
<dbReference type="InterPro" id="IPR004255">
    <property type="entry name" value="O-acyltransferase_WSD1_N"/>
</dbReference>
<evidence type="ECO:0000313" key="14">
    <source>
        <dbReference type="EMBL" id="MCS3677213.1"/>
    </source>
</evidence>
<dbReference type="SUPFAM" id="SSF52777">
    <property type="entry name" value="CoA-dependent acyltransferases"/>
    <property type="match status" value="1"/>
</dbReference>
<dbReference type="EMBL" id="JANUAU010000003">
    <property type="protein sequence ID" value="MCS3677213.1"/>
    <property type="molecule type" value="Genomic_DNA"/>
</dbReference>
<dbReference type="AlphaFoldDB" id="A0A9X2Q0A2"/>
<evidence type="ECO:0000256" key="8">
    <source>
        <dbReference type="ARBA" id="ARBA00023098"/>
    </source>
</evidence>
<evidence type="ECO:0000313" key="15">
    <source>
        <dbReference type="Proteomes" id="UP001155027"/>
    </source>
</evidence>
<evidence type="ECO:0000256" key="11">
    <source>
        <dbReference type="SAM" id="MobiDB-lite"/>
    </source>
</evidence>
<keyword evidence="9 14" id="KW-0012">Acyltransferase</keyword>
<keyword evidence="7" id="KW-0319">Glycerol metabolism</keyword>
<dbReference type="NCBIfam" id="TIGR02946">
    <property type="entry name" value="acyl_WS_DGAT"/>
    <property type="match status" value="1"/>
</dbReference>
<evidence type="ECO:0000256" key="3">
    <source>
        <dbReference type="ARBA" id="ARBA00009587"/>
    </source>
</evidence>
<evidence type="ECO:0000256" key="2">
    <source>
        <dbReference type="ARBA" id="ARBA00005189"/>
    </source>
</evidence>
<dbReference type="Gene3D" id="3.30.559.30">
    <property type="entry name" value="Nonribosomal peptide synthetase, condensation domain"/>
    <property type="match status" value="1"/>
</dbReference>
<keyword evidence="5" id="KW-0444">Lipid biosynthesis</keyword>
<dbReference type="GO" id="GO:0019432">
    <property type="term" value="P:triglyceride biosynthetic process"/>
    <property type="evidence" value="ECO:0007669"/>
    <property type="project" value="TreeGrafter"/>
</dbReference>
<dbReference type="InterPro" id="IPR014292">
    <property type="entry name" value="Acyl_transf_WS/DGAT"/>
</dbReference>
<comment type="caution">
    <text evidence="14">The sequence shown here is derived from an EMBL/GenBank/DDBJ whole genome shotgun (WGS) entry which is preliminary data.</text>
</comment>
<dbReference type="PANTHER" id="PTHR31650:SF1">
    <property type="entry name" value="WAX ESTER SYNTHASE_DIACYLGLYCEROL ACYLTRANSFERASE 4-RELATED"/>
    <property type="match status" value="1"/>
</dbReference>
<feature type="domain" description="O-acyltransferase WSD1 C-terminal" evidence="13">
    <location>
        <begin position="308"/>
        <end position="449"/>
    </location>
</feature>
<reference evidence="14" key="1">
    <citation type="submission" date="2022-08" db="EMBL/GenBank/DDBJ databases">
        <title>Genomic Encyclopedia of Type Strains, Phase V (KMG-V): Genome sequencing to study the core and pangenomes of soil and plant-associated prokaryotes.</title>
        <authorList>
            <person name="Whitman W."/>
        </authorList>
    </citation>
    <scope>NUCLEOTIDE SEQUENCE</scope>
    <source>
        <strain evidence="14">0</strain>
    </source>
</reference>
<proteinExistence type="inferred from homology"/>
<evidence type="ECO:0000256" key="4">
    <source>
        <dbReference type="ARBA" id="ARBA00013244"/>
    </source>
</evidence>
<dbReference type="PANTHER" id="PTHR31650">
    <property type="entry name" value="O-ACYLTRANSFERASE (WSD1-LIKE) FAMILY PROTEIN"/>
    <property type="match status" value="1"/>
</dbReference>
<evidence type="ECO:0000256" key="7">
    <source>
        <dbReference type="ARBA" id="ARBA00022798"/>
    </source>
</evidence>
<comment type="pathway">
    <text evidence="2">Lipid metabolism.</text>
</comment>
<feature type="region of interest" description="Disordered" evidence="11">
    <location>
        <begin position="450"/>
        <end position="469"/>
    </location>
</feature>
<protein>
    <recommendedName>
        <fullName evidence="4">diacylglycerol O-acyltransferase</fullName>
        <ecNumber evidence="4">2.3.1.20</ecNumber>
    </recommendedName>
</protein>
<dbReference type="EC" id="2.3.1.20" evidence="4"/>